<keyword evidence="7" id="KW-0449">Lipoprotein</keyword>
<dbReference type="Proteomes" id="UP000665020">
    <property type="component" value="Chromosome"/>
</dbReference>
<comment type="subcellular location">
    <subcellularLocation>
        <location evidence="1">Membrane</location>
        <topology evidence="1">Lipid-anchor</topology>
    </subcellularLocation>
</comment>
<dbReference type="Gene3D" id="6.20.190.10">
    <property type="entry name" value="Nutrient germinant receptor protein C, domain 1"/>
    <property type="match status" value="1"/>
</dbReference>
<evidence type="ECO:0000256" key="4">
    <source>
        <dbReference type="ARBA" id="ARBA00022729"/>
    </source>
</evidence>
<evidence type="ECO:0000256" key="3">
    <source>
        <dbReference type="ARBA" id="ARBA00022544"/>
    </source>
</evidence>
<dbReference type="PROSITE" id="PS51257">
    <property type="entry name" value="PROKAR_LIPOPROTEIN"/>
    <property type="match status" value="1"/>
</dbReference>
<evidence type="ECO:0000313" key="10">
    <source>
        <dbReference type="EMBL" id="QTL97374.1"/>
    </source>
</evidence>
<dbReference type="GO" id="GO:0016020">
    <property type="term" value="C:membrane"/>
    <property type="evidence" value="ECO:0007669"/>
    <property type="project" value="UniProtKB-SubCell"/>
</dbReference>
<evidence type="ECO:0000259" key="8">
    <source>
        <dbReference type="Pfam" id="PF05504"/>
    </source>
</evidence>
<evidence type="ECO:0000256" key="1">
    <source>
        <dbReference type="ARBA" id="ARBA00004635"/>
    </source>
</evidence>
<reference evidence="10" key="1">
    <citation type="submission" date="2019-12" db="EMBL/GenBank/DDBJ databases">
        <authorList>
            <person name="zhang j."/>
            <person name="sun C.M."/>
        </authorList>
    </citation>
    <scope>NUCLEOTIDE SEQUENCE</scope>
    <source>
        <strain evidence="10">NS-1</strain>
    </source>
</reference>
<keyword evidence="4" id="KW-0732">Signal</keyword>
<keyword evidence="3" id="KW-0309">Germination</keyword>
<dbReference type="RefSeq" id="WP_230869004.1">
    <property type="nucleotide sequence ID" value="NZ_CP046640.1"/>
</dbReference>
<dbReference type="Gene3D" id="3.30.300.210">
    <property type="entry name" value="Nutrient germinant receptor protein C, domain 3"/>
    <property type="match status" value="1"/>
</dbReference>
<dbReference type="AlphaFoldDB" id="A0A8A7KGU5"/>
<dbReference type="PANTHER" id="PTHR35789:SF1">
    <property type="entry name" value="SPORE GERMINATION PROTEIN B3"/>
    <property type="match status" value="1"/>
</dbReference>
<dbReference type="EMBL" id="CP046640">
    <property type="protein sequence ID" value="QTL97374.1"/>
    <property type="molecule type" value="Genomic_DNA"/>
</dbReference>
<organism evidence="10 11">
    <name type="scientific">Iocasia fonsfrigidae</name>
    <dbReference type="NCBI Taxonomy" id="2682810"/>
    <lineage>
        <taxon>Bacteria</taxon>
        <taxon>Bacillati</taxon>
        <taxon>Bacillota</taxon>
        <taxon>Clostridia</taxon>
        <taxon>Halanaerobiales</taxon>
        <taxon>Halanaerobiaceae</taxon>
        <taxon>Iocasia</taxon>
    </lineage>
</organism>
<comment type="similarity">
    <text evidence="2">Belongs to the GerABKC lipoprotein family.</text>
</comment>
<evidence type="ECO:0000256" key="2">
    <source>
        <dbReference type="ARBA" id="ARBA00007886"/>
    </source>
</evidence>
<dbReference type="InterPro" id="IPR008844">
    <property type="entry name" value="Spore_GerAC-like"/>
</dbReference>
<evidence type="ECO:0000259" key="9">
    <source>
        <dbReference type="Pfam" id="PF25198"/>
    </source>
</evidence>
<sequence>MKKKLLKYIIFTILLFLLLLLTACWDRKELDDLAVVAGIAIDYDRETEGIKLTAQIIKAGEVGQPQGGGKGGSSAKEEGAETVWIVESTGETVFDAVRNFTFQSSRKLYFPHNNIIVFSKELAEKGITPYLSFFIRDHETRNMVWVLIAEDQAGDVMRVKTDLEEIPAVGIARMIEDKVVTSEISGIMLQEFLTMLMSKTTGPVATPLRILEKGGEKKPLIEGTAVFKGDKLLTHLNKKETRGLLWVKGEVESGIIIIKDPRGNKISIEITKASSKVKAEITNGEYKIKLKVSTEGNIGEQMGDTNLATGKMIAYLERQDQEAVKREIEAALKKAKEYKTDIFAFGEAFHRKYPDNWQEIQRNWDNIFPEVKVSIEVDSQLHHAGLNVKPPIPVKQ</sequence>
<keyword evidence="6" id="KW-0564">Palmitate</keyword>
<feature type="domain" description="Spore germination GerAC-like C-terminal" evidence="8">
    <location>
        <begin position="222"/>
        <end position="385"/>
    </location>
</feature>
<feature type="domain" description="Spore germination protein N-terminal" evidence="9">
    <location>
        <begin position="26"/>
        <end position="205"/>
    </location>
</feature>
<evidence type="ECO:0000313" key="11">
    <source>
        <dbReference type="Proteomes" id="UP000665020"/>
    </source>
</evidence>
<protein>
    <submittedName>
        <fullName evidence="10">Ger(X)C family spore germination protein</fullName>
    </submittedName>
</protein>
<dbReference type="InterPro" id="IPR046953">
    <property type="entry name" value="Spore_GerAC-like_C"/>
</dbReference>
<dbReference type="GO" id="GO:0009847">
    <property type="term" value="P:spore germination"/>
    <property type="evidence" value="ECO:0007669"/>
    <property type="project" value="InterPro"/>
</dbReference>
<dbReference type="NCBIfam" id="TIGR02887">
    <property type="entry name" value="spore_ger_x_C"/>
    <property type="match status" value="1"/>
</dbReference>
<evidence type="ECO:0000256" key="6">
    <source>
        <dbReference type="ARBA" id="ARBA00023139"/>
    </source>
</evidence>
<dbReference type="KEGG" id="ifn:GM661_04925"/>
<keyword evidence="5" id="KW-0472">Membrane</keyword>
<dbReference type="Pfam" id="PF25198">
    <property type="entry name" value="Spore_GerAC_N"/>
    <property type="match status" value="1"/>
</dbReference>
<gene>
    <name evidence="10" type="ORF">GM661_04925</name>
</gene>
<proteinExistence type="inferred from homology"/>
<dbReference type="Pfam" id="PF05504">
    <property type="entry name" value="Spore_GerAC"/>
    <property type="match status" value="1"/>
</dbReference>
<dbReference type="InterPro" id="IPR057336">
    <property type="entry name" value="GerAC_N"/>
</dbReference>
<evidence type="ECO:0000256" key="5">
    <source>
        <dbReference type="ARBA" id="ARBA00023136"/>
    </source>
</evidence>
<accession>A0A8A7KGU5</accession>
<name>A0A8A7KGU5_9FIRM</name>
<dbReference type="PANTHER" id="PTHR35789">
    <property type="entry name" value="SPORE GERMINATION PROTEIN B3"/>
    <property type="match status" value="1"/>
</dbReference>
<keyword evidence="11" id="KW-1185">Reference proteome</keyword>
<evidence type="ECO:0000256" key="7">
    <source>
        <dbReference type="ARBA" id="ARBA00023288"/>
    </source>
</evidence>
<dbReference type="InterPro" id="IPR038501">
    <property type="entry name" value="Spore_GerAC_C_sf"/>
</dbReference>